<organism evidence="2 3">
    <name type="scientific">Dreissena polymorpha</name>
    <name type="common">Zebra mussel</name>
    <name type="synonym">Mytilus polymorpha</name>
    <dbReference type="NCBI Taxonomy" id="45954"/>
    <lineage>
        <taxon>Eukaryota</taxon>
        <taxon>Metazoa</taxon>
        <taxon>Spiralia</taxon>
        <taxon>Lophotrochozoa</taxon>
        <taxon>Mollusca</taxon>
        <taxon>Bivalvia</taxon>
        <taxon>Autobranchia</taxon>
        <taxon>Heteroconchia</taxon>
        <taxon>Euheterodonta</taxon>
        <taxon>Imparidentia</taxon>
        <taxon>Neoheterodontei</taxon>
        <taxon>Myida</taxon>
        <taxon>Dreissenoidea</taxon>
        <taxon>Dreissenidae</taxon>
        <taxon>Dreissena</taxon>
    </lineage>
</organism>
<sequence>MPKLRQPDRQWTGGPSNFKMCLKYLIFLSAASLFRTETVEKVTSDYWEWRLSISRQFSTSIGTYKYNDRLDSYTYEKLEDIKVKVDEFLRRLTLVNSSTLEGERLISFKVLKEILETVQDGYEWKDYQPLNPISFLEHWFFGLASQPFDTEGDFVNYIRRIEGGPQQMEEMINLSRRAIAIGHTSHNVSVSRVPRYIDDMVKPPNVSALYSPFKDHANRILENHSAAMDKRLQDAISAFNAQLLKVKEFLKNEYMPKTRPGLGIGSLPRGRENYQACLRFHTSTDITANEVYDKGLEEVERIEKLIRQKMINIGFPITTKMSEMYANLTSDPKFLFNNPADALANFNKIIFERIKPLMPKYFHHLPDLPLEVRAYTTDRASGGYKTGSADGSRPGIFYVNLFRPKDNPSYTMVSFSLHEALPGHHNQASYGLLSDIPPFMQKIEWKSFNAPYFFPFFNSFIEGWGLYSEFLGEEMGIYHDDYEMLGRYGEEMFRAVRLVIDTGIHEYNWTRDRAIEYMMNYTYFGPELAANEIDRYATWPGQAVGYTIGELKFKELRKKASDALGRKFNLADFHYTVLRYGTLPLSVLEYVVDKWIADQRAGGFPGVPTGVAPVLSFNVFSMIFAAIYALI</sequence>
<feature type="transmembrane region" description="Helical" evidence="1">
    <location>
        <begin position="610"/>
        <end position="630"/>
    </location>
</feature>
<name>A0A9D4DPP3_DREPO</name>
<keyword evidence="1" id="KW-1133">Transmembrane helix</keyword>
<accession>A0A9D4DPP3</accession>
<proteinExistence type="predicted"/>
<dbReference type="AlphaFoldDB" id="A0A9D4DPP3"/>
<evidence type="ECO:0008006" key="4">
    <source>
        <dbReference type="Google" id="ProtNLM"/>
    </source>
</evidence>
<dbReference type="PANTHER" id="PTHR33361:SF2">
    <property type="entry name" value="DUF885 DOMAIN-CONTAINING PROTEIN"/>
    <property type="match status" value="1"/>
</dbReference>
<dbReference type="PANTHER" id="PTHR33361">
    <property type="entry name" value="GLR0591 PROTEIN"/>
    <property type="match status" value="1"/>
</dbReference>
<dbReference type="Pfam" id="PF05960">
    <property type="entry name" value="DUF885"/>
    <property type="match status" value="1"/>
</dbReference>
<evidence type="ECO:0000313" key="3">
    <source>
        <dbReference type="Proteomes" id="UP000828390"/>
    </source>
</evidence>
<reference evidence="2" key="2">
    <citation type="submission" date="2020-11" db="EMBL/GenBank/DDBJ databases">
        <authorList>
            <person name="McCartney M.A."/>
            <person name="Auch B."/>
            <person name="Kono T."/>
            <person name="Mallez S."/>
            <person name="Becker A."/>
            <person name="Gohl D.M."/>
            <person name="Silverstein K.A.T."/>
            <person name="Koren S."/>
            <person name="Bechman K.B."/>
            <person name="Herman A."/>
            <person name="Abrahante J.E."/>
            <person name="Garbe J."/>
        </authorList>
    </citation>
    <scope>NUCLEOTIDE SEQUENCE</scope>
    <source>
        <strain evidence="2">Duluth1</strain>
        <tissue evidence="2">Whole animal</tissue>
    </source>
</reference>
<gene>
    <name evidence="2" type="ORF">DPMN_187780</name>
</gene>
<dbReference type="Proteomes" id="UP000828390">
    <property type="component" value="Unassembled WGS sequence"/>
</dbReference>
<reference evidence="2" key="1">
    <citation type="journal article" date="2019" name="bioRxiv">
        <title>The Genome of the Zebra Mussel, Dreissena polymorpha: A Resource for Invasive Species Research.</title>
        <authorList>
            <person name="McCartney M.A."/>
            <person name="Auch B."/>
            <person name="Kono T."/>
            <person name="Mallez S."/>
            <person name="Zhang Y."/>
            <person name="Obille A."/>
            <person name="Becker A."/>
            <person name="Abrahante J.E."/>
            <person name="Garbe J."/>
            <person name="Badalamenti J.P."/>
            <person name="Herman A."/>
            <person name="Mangelson H."/>
            <person name="Liachko I."/>
            <person name="Sullivan S."/>
            <person name="Sone E.D."/>
            <person name="Koren S."/>
            <person name="Silverstein K.A.T."/>
            <person name="Beckman K.B."/>
            <person name="Gohl D.M."/>
        </authorList>
    </citation>
    <scope>NUCLEOTIDE SEQUENCE</scope>
    <source>
        <strain evidence="2">Duluth1</strain>
        <tissue evidence="2">Whole animal</tissue>
    </source>
</reference>
<evidence type="ECO:0000256" key="1">
    <source>
        <dbReference type="SAM" id="Phobius"/>
    </source>
</evidence>
<keyword evidence="1" id="KW-0472">Membrane</keyword>
<keyword evidence="3" id="KW-1185">Reference proteome</keyword>
<protein>
    <recommendedName>
        <fullName evidence="4">DUF885 domain-containing protein</fullName>
    </recommendedName>
</protein>
<keyword evidence="1" id="KW-0812">Transmembrane</keyword>
<comment type="caution">
    <text evidence="2">The sequence shown here is derived from an EMBL/GenBank/DDBJ whole genome shotgun (WGS) entry which is preliminary data.</text>
</comment>
<dbReference type="EMBL" id="JAIWYP010000010">
    <property type="protein sequence ID" value="KAH3753149.1"/>
    <property type="molecule type" value="Genomic_DNA"/>
</dbReference>
<dbReference type="InterPro" id="IPR010281">
    <property type="entry name" value="DUF885"/>
</dbReference>
<evidence type="ECO:0000313" key="2">
    <source>
        <dbReference type="EMBL" id="KAH3753149.1"/>
    </source>
</evidence>